<feature type="domain" description="Nucleoside phosphorylase" evidence="8">
    <location>
        <begin position="22"/>
        <end position="267"/>
    </location>
</feature>
<comment type="pathway">
    <text evidence="1 7">Purine metabolism; purine nucleoside salvage.</text>
</comment>
<dbReference type="GO" id="GO:0009116">
    <property type="term" value="P:nucleoside metabolic process"/>
    <property type="evidence" value="ECO:0007669"/>
    <property type="project" value="InterPro"/>
</dbReference>
<dbReference type="NCBIfam" id="NF006054">
    <property type="entry name" value="PRK08202.1"/>
    <property type="match status" value="1"/>
</dbReference>
<dbReference type="InterPro" id="IPR035994">
    <property type="entry name" value="Nucleoside_phosphorylase_sf"/>
</dbReference>
<dbReference type="InterPro" id="IPR011268">
    <property type="entry name" value="Purine_phosphorylase"/>
</dbReference>
<comment type="similarity">
    <text evidence="2 7">Belongs to the PNP/MTAP phosphorylase family.</text>
</comment>
<comment type="function">
    <text evidence="7">The purine nucleoside phosphorylases catalyze the phosphorolytic breakdown of the N-glycosidic bond in the beta-(deoxy)ribonucleoside molecules, with the formation of the corresponding free purine bases and pentose-1-phosphate.</text>
</comment>
<dbReference type="FunFam" id="3.40.50.1580:FF:000010">
    <property type="entry name" value="Purine nucleoside phosphorylase"/>
    <property type="match status" value="1"/>
</dbReference>
<keyword evidence="4" id="KW-0597">Phosphoprotein</keyword>
<reference evidence="9 10" key="1">
    <citation type="submission" date="2019-09" db="EMBL/GenBank/DDBJ databases">
        <title>Genome sequence and assembly of Taibaiella sp.</title>
        <authorList>
            <person name="Chhetri G."/>
        </authorList>
    </citation>
    <scope>NUCLEOTIDE SEQUENCE [LARGE SCALE GENOMIC DNA]</scope>
    <source>
        <strain evidence="9 10">KVB11</strain>
    </source>
</reference>
<keyword evidence="6 7" id="KW-0808">Transferase</keyword>
<dbReference type="PIRSF" id="PIRSF000477">
    <property type="entry name" value="PurNPase"/>
    <property type="match status" value="1"/>
</dbReference>
<keyword evidence="10" id="KW-1185">Reference proteome</keyword>
<dbReference type="NCBIfam" id="TIGR01700">
    <property type="entry name" value="PNPH"/>
    <property type="match status" value="1"/>
</dbReference>
<evidence type="ECO:0000256" key="1">
    <source>
        <dbReference type="ARBA" id="ARBA00005058"/>
    </source>
</evidence>
<dbReference type="PROSITE" id="PS01240">
    <property type="entry name" value="PNP_MTAP_2"/>
    <property type="match status" value="1"/>
</dbReference>
<dbReference type="SUPFAM" id="SSF53167">
    <property type="entry name" value="Purine and uridine phosphorylases"/>
    <property type="match status" value="1"/>
</dbReference>
<proteinExistence type="inferred from homology"/>
<protein>
    <recommendedName>
        <fullName evidence="7">Purine nucleoside phosphorylase</fullName>
        <ecNumber evidence="7">2.4.2.1</ecNumber>
    </recommendedName>
    <alternativeName>
        <fullName evidence="7">Inosine-guanosine phosphorylase</fullName>
    </alternativeName>
</protein>
<dbReference type="NCBIfam" id="TIGR01697">
    <property type="entry name" value="PNPH-PUNA-XAPA"/>
    <property type="match status" value="1"/>
</dbReference>
<dbReference type="Gene3D" id="3.40.50.1580">
    <property type="entry name" value="Nucleoside phosphorylase domain"/>
    <property type="match status" value="1"/>
</dbReference>
<evidence type="ECO:0000256" key="3">
    <source>
        <dbReference type="ARBA" id="ARBA00011233"/>
    </source>
</evidence>
<dbReference type="EC" id="2.4.2.1" evidence="7"/>
<comment type="subunit">
    <text evidence="3">Homotrimer.</text>
</comment>
<accession>A0A5M6CI10</accession>
<comment type="caution">
    <text evidence="9">The sequence shown here is derived from an EMBL/GenBank/DDBJ whole genome shotgun (WGS) entry which is preliminary data.</text>
</comment>
<evidence type="ECO:0000256" key="4">
    <source>
        <dbReference type="ARBA" id="ARBA00022553"/>
    </source>
</evidence>
<name>A0A5M6CI10_9BACT</name>
<dbReference type="InterPro" id="IPR000845">
    <property type="entry name" value="Nucleoside_phosphorylase_d"/>
</dbReference>
<dbReference type="GO" id="GO:0004731">
    <property type="term" value="F:purine-nucleoside phosphorylase activity"/>
    <property type="evidence" value="ECO:0007669"/>
    <property type="project" value="UniProtKB-EC"/>
</dbReference>
<evidence type="ECO:0000259" key="8">
    <source>
        <dbReference type="Pfam" id="PF01048"/>
    </source>
</evidence>
<gene>
    <name evidence="9" type="ORF">F0919_08505</name>
</gene>
<dbReference type="PANTHER" id="PTHR11904">
    <property type="entry name" value="METHYLTHIOADENOSINE/PURINE NUCLEOSIDE PHOSPHORYLASE"/>
    <property type="match status" value="1"/>
</dbReference>
<dbReference type="CDD" id="cd09009">
    <property type="entry name" value="PNP-EcPNPII_like"/>
    <property type="match status" value="1"/>
</dbReference>
<evidence type="ECO:0000313" key="10">
    <source>
        <dbReference type="Proteomes" id="UP000323632"/>
    </source>
</evidence>
<dbReference type="InterPro" id="IPR018099">
    <property type="entry name" value="Purine_phosphorylase-2_CS"/>
</dbReference>
<evidence type="ECO:0000256" key="5">
    <source>
        <dbReference type="ARBA" id="ARBA00022676"/>
    </source>
</evidence>
<dbReference type="AlphaFoldDB" id="A0A5M6CI10"/>
<evidence type="ECO:0000313" key="9">
    <source>
        <dbReference type="EMBL" id="KAA5534646.1"/>
    </source>
</evidence>
<dbReference type="EMBL" id="VWSH01000002">
    <property type="protein sequence ID" value="KAA5534646.1"/>
    <property type="molecule type" value="Genomic_DNA"/>
</dbReference>
<sequence length="271" mass="29323">MLFDKIKETTAFIQSRIQSTPTIGIILGSGLGELANALIVENTIPYSEIPNFPQSTVEGHAGKLLFGKLNGKDVIMMAGRFHYYEGYDMQEVTFPVRVMKALGVQTLMVSNAAGGMNPAFKVGDIMLISDHINQFPEHPLRGKNDERLGTRFPDMSEPYCLNLFTKGLSIAAQLNIPVQQGVYIGLQGPTFETPAEYRWLHTIGGDAVGMSTVPEVIVAIHGGMKVFAASIITDMGGMEIPEKVSHEEVLAAANIAAPKLSAIFTELAGQI</sequence>
<organism evidence="9 10">
    <name type="scientific">Taibaiella lutea</name>
    <dbReference type="NCBI Taxonomy" id="2608001"/>
    <lineage>
        <taxon>Bacteria</taxon>
        <taxon>Pseudomonadati</taxon>
        <taxon>Bacteroidota</taxon>
        <taxon>Chitinophagia</taxon>
        <taxon>Chitinophagales</taxon>
        <taxon>Chitinophagaceae</taxon>
        <taxon>Taibaiella</taxon>
    </lineage>
</organism>
<dbReference type="UniPathway" id="UPA00606"/>
<evidence type="ECO:0000256" key="6">
    <source>
        <dbReference type="ARBA" id="ARBA00022679"/>
    </source>
</evidence>
<evidence type="ECO:0000256" key="2">
    <source>
        <dbReference type="ARBA" id="ARBA00006751"/>
    </source>
</evidence>
<dbReference type="InterPro" id="IPR011270">
    <property type="entry name" value="Pur_Nuc_Pase_Ino/Guo-sp"/>
</dbReference>
<dbReference type="RefSeq" id="WP_150032325.1">
    <property type="nucleotide sequence ID" value="NZ_VWSH01000002.1"/>
</dbReference>
<dbReference type="GO" id="GO:0005737">
    <property type="term" value="C:cytoplasm"/>
    <property type="evidence" value="ECO:0007669"/>
    <property type="project" value="TreeGrafter"/>
</dbReference>
<dbReference type="Proteomes" id="UP000323632">
    <property type="component" value="Unassembled WGS sequence"/>
</dbReference>
<dbReference type="PANTHER" id="PTHR11904:SF9">
    <property type="entry name" value="PURINE NUCLEOSIDE PHOSPHORYLASE-RELATED"/>
    <property type="match status" value="1"/>
</dbReference>
<keyword evidence="5 7" id="KW-0328">Glycosyltransferase</keyword>
<dbReference type="Pfam" id="PF01048">
    <property type="entry name" value="PNP_UDP_1"/>
    <property type="match status" value="1"/>
</dbReference>
<evidence type="ECO:0000256" key="7">
    <source>
        <dbReference type="PIRNR" id="PIRNR000477"/>
    </source>
</evidence>